<sequence>MGFASWVLLIGLESVVLGVIWRNCSRKKETFWFFFENLREFGYVDDDDVSIDSHQNPEVADGWKEIEEGFWEARGYMALVFIWIFCVTLSLPTELRRSGIGKFTRRYKF</sequence>
<feature type="chain" id="PRO_5024355779" evidence="1">
    <location>
        <begin position="19"/>
        <end position="109"/>
    </location>
</feature>
<dbReference type="Proteomes" id="UP000326396">
    <property type="component" value="Linkage Group LG1"/>
</dbReference>
<evidence type="ECO:0000256" key="1">
    <source>
        <dbReference type="SAM" id="SignalP"/>
    </source>
</evidence>
<keyword evidence="1" id="KW-0732">Signal</keyword>
<comment type="caution">
    <text evidence="2">The sequence shown here is derived from an EMBL/GenBank/DDBJ whole genome shotgun (WGS) entry which is preliminary data.</text>
</comment>
<dbReference type="AlphaFoldDB" id="A0A5N6Q5B1"/>
<proteinExistence type="predicted"/>
<name>A0A5N6Q5B1_9ASTR</name>
<feature type="signal peptide" evidence="1">
    <location>
        <begin position="1"/>
        <end position="18"/>
    </location>
</feature>
<dbReference type="EMBL" id="SZYD01000001">
    <property type="protein sequence ID" value="KAD7479037.1"/>
    <property type="molecule type" value="Genomic_DNA"/>
</dbReference>
<evidence type="ECO:0000313" key="3">
    <source>
        <dbReference type="Proteomes" id="UP000326396"/>
    </source>
</evidence>
<organism evidence="2 3">
    <name type="scientific">Mikania micrantha</name>
    <name type="common">bitter vine</name>
    <dbReference type="NCBI Taxonomy" id="192012"/>
    <lineage>
        <taxon>Eukaryota</taxon>
        <taxon>Viridiplantae</taxon>
        <taxon>Streptophyta</taxon>
        <taxon>Embryophyta</taxon>
        <taxon>Tracheophyta</taxon>
        <taxon>Spermatophyta</taxon>
        <taxon>Magnoliopsida</taxon>
        <taxon>eudicotyledons</taxon>
        <taxon>Gunneridae</taxon>
        <taxon>Pentapetalae</taxon>
        <taxon>asterids</taxon>
        <taxon>campanulids</taxon>
        <taxon>Asterales</taxon>
        <taxon>Asteraceae</taxon>
        <taxon>Asteroideae</taxon>
        <taxon>Heliantheae alliance</taxon>
        <taxon>Eupatorieae</taxon>
        <taxon>Mikania</taxon>
    </lineage>
</organism>
<reference evidence="2 3" key="1">
    <citation type="submission" date="2019-05" db="EMBL/GenBank/DDBJ databases">
        <title>Mikania micrantha, genome provides insights into the molecular mechanism of rapid growth.</title>
        <authorList>
            <person name="Liu B."/>
        </authorList>
    </citation>
    <scope>NUCLEOTIDE SEQUENCE [LARGE SCALE GENOMIC DNA]</scope>
    <source>
        <strain evidence="2">NLD-2019</strain>
        <tissue evidence="2">Leaf</tissue>
    </source>
</reference>
<keyword evidence="3" id="KW-1185">Reference proteome</keyword>
<accession>A0A5N6Q5B1</accession>
<gene>
    <name evidence="2" type="ORF">E3N88_02173</name>
</gene>
<evidence type="ECO:0000313" key="2">
    <source>
        <dbReference type="EMBL" id="KAD7479037.1"/>
    </source>
</evidence>
<protein>
    <submittedName>
        <fullName evidence="2">Uncharacterized protein</fullName>
    </submittedName>
</protein>